<evidence type="ECO:0000313" key="20">
    <source>
        <dbReference type="Proteomes" id="UP001141552"/>
    </source>
</evidence>
<dbReference type="PROSITE" id="PS50011">
    <property type="entry name" value="PROTEIN_KINASE_DOM"/>
    <property type="match status" value="1"/>
</dbReference>
<dbReference type="InterPro" id="IPR003609">
    <property type="entry name" value="Pan_app"/>
</dbReference>
<comment type="catalytic activity">
    <reaction evidence="12">
        <text>L-threonyl-[protein] + ATP = O-phospho-L-threonyl-[protein] + ADP + H(+)</text>
        <dbReference type="Rhea" id="RHEA:46608"/>
        <dbReference type="Rhea" id="RHEA-COMP:11060"/>
        <dbReference type="Rhea" id="RHEA-COMP:11605"/>
        <dbReference type="ChEBI" id="CHEBI:15378"/>
        <dbReference type="ChEBI" id="CHEBI:30013"/>
        <dbReference type="ChEBI" id="CHEBI:30616"/>
        <dbReference type="ChEBI" id="CHEBI:61977"/>
        <dbReference type="ChEBI" id="CHEBI:456216"/>
        <dbReference type="EC" id="2.7.11.1"/>
    </reaction>
</comment>
<keyword evidence="7" id="KW-0808">Transferase</keyword>
<dbReference type="GO" id="GO:0005524">
    <property type="term" value="F:ATP binding"/>
    <property type="evidence" value="ECO:0007669"/>
    <property type="project" value="InterPro"/>
</dbReference>
<dbReference type="Pfam" id="PF08590">
    <property type="entry name" value="DUF1771"/>
    <property type="match status" value="1"/>
</dbReference>
<dbReference type="FunFam" id="1.10.510.10:FF:000060">
    <property type="entry name" value="G-type lectin S-receptor-like serine/threonine-protein kinase"/>
    <property type="match status" value="1"/>
</dbReference>
<gene>
    <name evidence="19" type="ORF">Tsubulata_004994</name>
</gene>
<dbReference type="OrthoDB" id="785331at2759"/>
<evidence type="ECO:0000256" key="3">
    <source>
        <dbReference type="ARBA" id="ARBA00022527"/>
    </source>
</evidence>
<keyword evidence="7" id="KW-0418">Kinase</keyword>
<feature type="compositionally biased region" description="Polar residues" evidence="14">
    <location>
        <begin position="15"/>
        <end position="25"/>
    </location>
</feature>
<dbReference type="SUPFAM" id="SSF51110">
    <property type="entry name" value="alpha-D-mannose-specific plant lectins"/>
    <property type="match status" value="1"/>
</dbReference>
<evidence type="ECO:0000256" key="14">
    <source>
        <dbReference type="SAM" id="MobiDB-lite"/>
    </source>
</evidence>
<dbReference type="Proteomes" id="UP001141552">
    <property type="component" value="Unassembled WGS sequence"/>
</dbReference>
<dbReference type="Pfam" id="PF07714">
    <property type="entry name" value="PK_Tyr_Ser-Thr"/>
    <property type="match status" value="2"/>
</dbReference>
<dbReference type="SMART" id="SM00473">
    <property type="entry name" value="PAN_AP"/>
    <property type="match status" value="1"/>
</dbReference>
<comment type="catalytic activity">
    <reaction evidence="13">
        <text>L-seryl-[protein] + ATP = O-phospho-L-seryl-[protein] + ADP + H(+)</text>
        <dbReference type="Rhea" id="RHEA:17989"/>
        <dbReference type="Rhea" id="RHEA-COMP:9863"/>
        <dbReference type="Rhea" id="RHEA-COMP:11604"/>
        <dbReference type="ChEBI" id="CHEBI:15378"/>
        <dbReference type="ChEBI" id="CHEBI:29999"/>
        <dbReference type="ChEBI" id="CHEBI:30616"/>
        <dbReference type="ChEBI" id="CHEBI:83421"/>
        <dbReference type="ChEBI" id="CHEBI:456216"/>
        <dbReference type="EC" id="2.7.11.1"/>
    </reaction>
</comment>
<evidence type="ECO:0000259" key="17">
    <source>
        <dbReference type="PROSITE" id="PS50927"/>
    </source>
</evidence>
<keyword evidence="6" id="KW-0547">Nucleotide-binding</keyword>
<evidence type="ECO:0000256" key="4">
    <source>
        <dbReference type="ARBA" id="ARBA00022692"/>
    </source>
</evidence>
<keyword evidence="8 15" id="KW-1133">Transmembrane helix</keyword>
<keyword evidence="3" id="KW-0723">Serine/threonine-protein kinase</keyword>
<evidence type="ECO:0000256" key="13">
    <source>
        <dbReference type="ARBA" id="ARBA00048679"/>
    </source>
</evidence>
<evidence type="ECO:0000256" key="11">
    <source>
        <dbReference type="ARBA" id="ARBA00023180"/>
    </source>
</evidence>
<dbReference type="SMART" id="SM00220">
    <property type="entry name" value="S_TKc"/>
    <property type="match status" value="1"/>
</dbReference>
<evidence type="ECO:0000313" key="19">
    <source>
        <dbReference type="EMBL" id="KAJ4836175.1"/>
    </source>
</evidence>
<comment type="caution">
    <text evidence="19">The sequence shown here is derived from an EMBL/GenBank/DDBJ whole genome shotgun (WGS) entry which is preliminary data.</text>
</comment>
<dbReference type="SUPFAM" id="SSF56112">
    <property type="entry name" value="Protein kinase-like (PK-like)"/>
    <property type="match status" value="1"/>
</dbReference>
<protein>
    <recommendedName>
        <fullName evidence="2">non-specific serine/threonine protein kinase</fullName>
        <ecNumber evidence="2">2.7.11.1</ecNumber>
    </recommendedName>
</protein>
<feature type="transmembrane region" description="Helical" evidence="15">
    <location>
        <begin position="848"/>
        <end position="868"/>
    </location>
</feature>
<dbReference type="GO" id="GO:0004674">
    <property type="term" value="F:protein serine/threonine kinase activity"/>
    <property type="evidence" value="ECO:0007669"/>
    <property type="project" value="UniProtKB-KW"/>
</dbReference>
<reference evidence="19" key="2">
    <citation type="journal article" date="2023" name="Plants (Basel)">
        <title>Annotation of the Turnera subulata (Passifloraceae) Draft Genome Reveals the S-Locus Evolved after the Divergence of Turneroideae from Passifloroideae in a Stepwise Manner.</title>
        <authorList>
            <person name="Henning P.M."/>
            <person name="Roalson E.H."/>
            <person name="Mir W."/>
            <person name="McCubbin A.G."/>
            <person name="Shore J.S."/>
        </authorList>
    </citation>
    <scope>NUCLEOTIDE SEQUENCE</scope>
    <source>
        <strain evidence="19">F60SS</strain>
    </source>
</reference>
<keyword evidence="4 15" id="KW-0812">Transmembrane</keyword>
<dbReference type="SMART" id="SM01162">
    <property type="entry name" value="DUF1771"/>
    <property type="match status" value="1"/>
</dbReference>
<evidence type="ECO:0000259" key="18">
    <source>
        <dbReference type="PROSITE" id="PS50948"/>
    </source>
</evidence>
<feature type="domain" description="Bulb-type lectin" evidence="17">
    <location>
        <begin position="435"/>
        <end position="556"/>
    </location>
</feature>
<dbReference type="PANTHER" id="PTHR32444:SF234">
    <property type="entry name" value="RECEPTOR-LIKE SERINE_THREONINE-PROTEIN KINASE"/>
    <property type="match status" value="1"/>
</dbReference>
<dbReference type="PROSITE" id="PS50927">
    <property type="entry name" value="BULB_LECTIN"/>
    <property type="match status" value="1"/>
</dbReference>
<evidence type="ECO:0000256" key="1">
    <source>
        <dbReference type="ARBA" id="ARBA00004167"/>
    </source>
</evidence>
<dbReference type="Pfam" id="PF01453">
    <property type="entry name" value="B_lectin"/>
    <property type="match status" value="1"/>
</dbReference>
<keyword evidence="10" id="KW-1015">Disulfide bond</keyword>
<dbReference type="PROSITE" id="PS00108">
    <property type="entry name" value="PROTEIN_KINASE_ST"/>
    <property type="match status" value="1"/>
</dbReference>
<dbReference type="PANTHER" id="PTHR32444">
    <property type="entry name" value="BULB-TYPE LECTIN DOMAIN-CONTAINING PROTEIN"/>
    <property type="match status" value="1"/>
</dbReference>
<dbReference type="InterPro" id="IPR001245">
    <property type="entry name" value="Ser-Thr/Tyr_kinase_cat_dom"/>
</dbReference>
<dbReference type="InterPro" id="IPR011009">
    <property type="entry name" value="Kinase-like_dom_sf"/>
</dbReference>
<evidence type="ECO:0000256" key="6">
    <source>
        <dbReference type="ARBA" id="ARBA00022741"/>
    </source>
</evidence>
<dbReference type="Gene3D" id="1.10.510.10">
    <property type="entry name" value="Transferase(Phosphotransferase) domain 1"/>
    <property type="match status" value="1"/>
</dbReference>
<feature type="region of interest" description="Disordered" evidence="14">
    <location>
        <begin position="1"/>
        <end position="45"/>
    </location>
</feature>
<keyword evidence="9 15" id="KW-0472">Membrane</keyword>
<dbReference type="CDD" id="cd00028">
    <property type="entry name" value="B_lectin"/>
    <property type="match status" value="1"/>
</dbReference>
<keyword evidence="20" id="KW-1185">Reference proteome</keyword>
<dbReference type="CDD" id="cd01098">
    <property type="entry name" value="PAN_AP_plant"/>
    <property type="match status" value="1"/>
</dbReference>
<name>A0A9Q0JCZ6_9ROSI</name>
<proteinExistence type="predicted"/>
<dbReference type="InterPro" id="IPR008271">
    <property type="entry name" value="Ser/Thr_kinase_AS"/>
</dbReference>
<evidence type="ECO:0000256" key="7">
    <source>
        <dbReference type="ARBA" id="ARBA00022777"/>
    </source>
</evidence>
<dbReference type="InterPro" id="IPR000719">
    <property type="entry name" value="Prot_kinase_dom"/>
</dbReference>
<evidence type="ECO:0000256" key="5">
    <source>
        <dbReference type="ARBA" id="ARBA00022729"/>
    </source>
</evidence>
<dbReference type="Gene3D" id="2.90.10.10">
    <property type="entry name" value="Bulb-type lectin domain"/>
    <property type="match status" value="1"/>
</dbReference>
<comment type="subcellular location">
    <subcellularLocation>
        <location evidence="1">Membrane</location>
        <topology evidence="1">Single-pass membrane protein</topology>
    </subcellularLocation>
</comment>
<dbReference type="Gene3D" id="3.30.200.20">
    <property type="entry name" value="Phosphorylase Kinase, domain 1"/>
    <property type="match status" value="1"/>
</dbReference>
<dbReference type="InterPro" id="IPR001480">
    <property type="entry name" value="Bulb-type_lectin_dom"/>
</dbReference>
<dbReference type="SMART" id="SM00108">
    <property type="entry name" value="B_lectin"/>
    <property type="match status" value="1"/>
</dbReference>
<evidence type="ECO:0000256" key="10">
    <source>
        <dbReference type="ARBA" id="ARBA00023157"/>
    </source>
</evidence>
<accession>A0A9Q0JCZ6</accession>
<dbReference type="InterPro" id="IPR013899">
    <property type="entry name" value="DUF1771"/>
</dbReference>
<feature type="domain" description="Protein kinase" evidence="16">
    <location>
        <begin position="911"/>
        <end position="1162"/>
    </location>
</feature>
<dbReference type="FunFam" id="2.90.10.10:FF:000001">
    <property type="entry name" value="G-type lectin S-receptor-like serine/threonine-protein kinase"/>
    <property type="match status" value="1"/>
</dbReference>
<dbReference type="InterPro" id="IPR021820">
    <property type="entry name" value="S-locus_recpt_kinase_C"/>
</dbReference>
<keyword evidence="5" id="KW-0732">Signal</keyword>
<dbReference type="AlphaFoldDB" id="A0A9Q0JCZ6"/>
<evidence type="ECO:0000256" key="9">
    <source>
        <dbReference type="ARBA" id="ARBA00023136"/>
    </source>
</evidence>
<dbReference type="EC" id="2.7.11.1" evidence="2"/>
<dbReference type="Pfam" id="PF08276">
    <property type="entry name" value="PAN_2"/>
    <property type="match status" value="1"/>
</dbReference>
<evidence type="ECO:0000259" key="16">
    <source>
        <dbReference type="PROSITE" id="PS50011"/>
    </source>
</evidence>
<evidence type="ECO:0000256" key="2">
    <source>
        <dbReference type="ARBA" id="ARBA00012513"/>
    </source>
</evidence>
<keyword evidence="11" id="KW-0325">Glycoprotein</keyword>
<evidence type="ECO:0000256" key="15">
    <source>
        <dbReference type="SAM" id="Phobius"/>
    </source>
</evidence>
<feature type="compositionally biased region" description="Basic and acidic residues" evidence="14">
    <location>
        <begin position="26"/>
        <end position="42"/>
    </location>
</feature>
<evidence type="ECO:0000256" key="8">
    <source>
        <dbReference type="ARBA" id="ARBA00022989"/>
    </source>
</evidence>
<dbReference type="GO" id="GO:0048544">
    <property type="term" value="P:recognition of pollen"/>
    <property type="evidence" value="ECO:0007669"/>
    <property type="project" value="InterPro"/>
</dbReference>
<organism evidence="19 20">
    <name type="scientific">Turnera subulata</name>
    <dbReference type="NCBI Taxonomy" id="218843"/>
    <lineage>
        <taxon>Eukaryota</taxon>
        <taxon>Viridiplantae</taxon>
        <taxon>Streptophyta</taxon>
        <taxon>Embryophyta</taxon>
        <taxon>Tracheophyta</taxon>
        <taxon>Spermatophyta</taxon>
        <taxon>Magnoliopsida</taxon>
        <taxon>eudicotyledons</taxon>
        <taxon>Gunneridae</taxon>
        <taxon>Pentapetalae</taxon>
        <taxon>rosids</taxon>
        <taxon>fabids</taxon>
        <taxon>Malpighiales</taxon>
        <taxon>Passifloraceae</taxon>
        <taxon>Turnera</taxon>
    </lineage>
</organism>
<dbReference type="InterPro" id="IPR036426">
    <property type="entry name" value="Bulb-type_lectin_dom_sf"/>
</dbReference>
<dbReference type="PROSITE" id="PS50948">
    <property type="entry name" value="PAN"/>
    <property type="match status" value="1"/>
</dbReference>
<dbReference type="InterPro" id="IPR000858">
    <property type="entry name" value="S_locus_glycoprot_dom"/>
</dbReference>
<dbReference type="Pfam" id="PF11883">
    <property type="entry name" value="DUF3403"/>
    <property type="match status" value="1"/>
</dbReference>
<dbReference type="Pfam" id="PF00954">
    <property type="entry name" value="S_locus_glycop"/>
    <property type="match status" value="1"/>
</dbReference>
<evidence type="ECO:0000256" key="12">
    <source>
        <dbReference type="ARBA" id="ARBA00047899"/>
    </source>
</evidence>
<dbReference type="GO" id="GO:0016020">
    <property type="term" value="C:membrane"/>
    <property type="evidence" value="ECO:0007669"/>
    <property type="project" value="UniProtKB-SubCell"/>
</dbReference>
<dbReference type="EMBL" id="JAKUCV010004208">
    <property type="protein sequence ID" value="KAJ4836175.1"/>
    <property type="molecule type" value="Genomic_DNA"/>
</dbReference>
<reference evidence="19" key="1">
    <citation type="submission" date="2022-02" db="EMBL/GenBank/DDBJ databases">
        <authorList>
            <person name="Henning P.M."/>
            <person name="McCubbin A.G."/>
            <person name="Shore J.S."/>
        </authorList>
    </citation>
    <scope>NUCLEOTIDE SEQUENCE</scope>
    <source>
        <strain evidence="19">F60SS</strain>
        <tissue evidence="19">Leaves</tissue>
    </source>
</reference>
<sequence length="1202" mass="135215">MESTPCIPRSDNRDTVLSSEMQSDNPLRRASDGERSCRESKSKRCSASMGTVSGIIGKEYSKHRTTLVADPVQGRKPLKLDHNHFPPDVLWSGDNQPNVKSGSGLMPGGIEEFLFNMLGDGFQLDRTMIHEVLGLCGYDVQKSVNKLLELSASSLQEFDDVVEQSTGKCEDPEVLPLRESLQQLNLSQSHGAELMSMDSSDPLKKEKDRVGLQREILQSLFDVPERVEETPKKPFPQRLPRTSRRFVKPVFEHSKEPIEEHKPSAEEPRLDGNEEAEIDEDGYELLREAVKEYWITMREYFKAAVEAYAVGDMARAQKLLDQGQFFNKKAREADEKSFKKLVETREAEVVSLCLHGLEPKESLHLIRLHLTSLSGIESIKYLRVIIESDNKDAKRVTKKRRLDRQNQREQLTIWDITSSGKVSDDTDHGCSIALDSITPSQSMMDGGETLVSGNGRFELGFFSPGLTHNRYLGIQYKNIPATSAVWVANRASPINDSSGVVMIDKTGNLVLVNGNNSVVWSTNTTIGAESPIVQLLDSGNLVLRDRDDGRSGSYLWQSFDYPSDTLLPGMKLGWDLKRGLNRRITSWRSPDDPAPGDFTWGTELEGNPELVMRKGTTKFYRSGPWNGIRFSGSPDIVPNPVFDYNFVLNEDEAYFISTYKNSSAIIRGVMNQSIDSRQHYIWSEEAKSWAIFSSVPRDICDNYGTCGAYAKCIFGNMPVCQCLDKFRPRAQDRWSVWDWSKGCVRNKPLDCQNGDGFNRFERMKLPDPSRCWVNRTMNLDECRAKCLQNCSCMAYANTDVRGGGSGCALWFGDLIDMRQFPAGGQDIYIRMHASEIDAGTGRRKKIQVAIPVTAASISAILLICYFICRRAKRTGLTKSIWKTDQNNDGDKDDLELPFFEFTTIVDATSDFAFNKKLGEGGFGPVYKGTLEDGREIAVKRLSRDSGQGLKEFKNEVMLITKLQHRNLVKLLDETGSNQLDWSKRFNIIFGIARGLLYLHQDSRLRIIHRDLKASNVLLDEGMNPKISDFGLARTFGGEQTEGNTNRVVGTYGYMAPEYATDGLFSVKSDVFSFGILLLEIVSGKKSRGFFHPDHSQSLIGFAWRLWKEGRQIELIDESSRESCNISELMRCIHISLLCVQQHPEDRPSMASVVMMLGGESTLPLPKEPGFYIDKGALESYPSPNKQEMSSTNQVTVSLLFPR</sequence>
<feature type="domain" description="Apple" evidence="18">
    <location>
        <begin position="751"/>
        <end position="832"/>
    </location>
</feature>